<dbReference type="InterPro" id="IPR036249">
    <property type="entry name" value="Thioredoxin-like_sf"/>
</dbReference>
<evidence type="ECO:0008006" key="4">
    <source>
        <dbReference type="Google" id="ProtNLM"/>
    </source>
</evidence>
<dbReference type="InParanoid" id="A0A3N4LSS0"/>
<dbReference type="SUPFAM" id="SSF52833">
    <property type="entry name" value="Thioredoxin-like"/>
    <property type="match status" value="1"/>
</dbReference>
<gene>
    <name evidence="2" type="ORF">L211DRAFT_837665</name>
</gene>
<dbReference type="Pfam" id="PF13911">
    <property type="entry name" value="AhpC-TSA_2"/>
    <property type="match status" value="1"/>
</dbReference>
<keyword evidence="3" id="KW-1185">Reference proteome</keyword>
<protein>
    <recommendedName>
        <fullName evidence="4">AhpC/TSA antioxidant enzyme-domain-containing protein</fullName>
    </recommendedName>
</protein>
<dbReference type="AlphaFoldDB" id="A0A3N4LSS0"/>
<dbReference type="Gene3D" id="3.40.30.10">
    <property type="entry name" value="Glutaredoxin"/>
    <property type="match status" value="1"/>
</dbReference>
<dbReference type="PANTHER" id="PTHR28630:SF3">
    <property type="entry name" value="PEROXIREDOXIN-LIKE 2C"/>
    <property type="match status" value="1"/>
</dbReference>
<dbReference type="PANTHER" id="PTHR28630">
    <property type="match status" value="1"/>
</dbReference>
<reference evidence="2 3" key="1">
    <citation type="journal article" date="2018" name="Nat. Ecol. Evol.">
        <title>Pezizomycetes genomes reveal the molecular basis of ectomycorrhizal truffle lifestyle.</title>
        <authorList>
            <person name="Murat C."/>
            <person name="Payen T."/>
            <person name="Noel B."/>
            <person name="Kuo A."/>
            <person name="Morin E."/>
            <person name="Chen J."/>
            <person name="Kohler A."/>
            <person name="Krizsan K."/>
            <person name="Balestrini R."/>
            <person name="Da Silva C."/>
            <person name="Montanini B."/>
            <person name="Hainaut M."/>
            <person name="Levati E."/>
            <person name="Barry K.W."/>
            <person name="Belfiori B."/>
            <person name="Cichocki N."/>
            <person name="Clum A."/>
            <person name="Dockter R.B."/>
            <person name="Fauchery L."/>
            <person name="Guy J."/>
            <person name="Iotti M."/>
            <person name="Le Tacon F."/>
            <person name="Lindquist E.A."/>
            <person name="Lipzen A."/>
            <person name="Malagnac F."/>
            <person name="Mello A."/>
            <person name="Molinier V."/>
            <person name="Miyauchi S."/>
            <person name="Poulain J."/>
            <person name="Riccioni C."/>
            <person name="Rubini A."/>
            <person name="Sitrit Y."/>
            <person name="Splivallo R."/>
            <person name="Traeger S."/>
            <person name="Wang M."/>
            <person name="Zifcakova L."/>
            <person name="Wipf D."/>
            <person name="Zambonelli A."/>
            <person name="Paolocci F."/>
            <person name="Nowrousian M."/>
            <person name="Ottonello S."/>
            <person name="Baldrian P."/>
            <person name="Spatafora J.W."/>
            <person name="Henrissat B."/>
            <person name="Nagy L.G."/>
            <person name="Aury J.M."/>
            <person name="Wincker P."/>
            <person name="Grigoriev I.V."/>
            <person name="Bonfante P."/>
            <person name="Martin F.M."/>
        </authorList>
    </citation>
    <scope>NUCLEOTIDE SEQUENCE [LARGE SCALE GENOMIC DNA]</scope>
    <source>
        <strain evidence="2 3">ATCC MYA-4762</strain>
    </source>
</reference>
<dbReference type="Proteomes" id="UP000267821">
    <property type="component" value="Unassembled WGS sequence"/>
</dbReference>
<dbReference type="EMBL" id="ML121542">
    <property type="protein sequence ID" value="RPB24282.1"/>
    <property type="molecule type" value="Genomic_DNA"/>
</dbReference>
<organism evidence="2 3">
    <name type="scientific">Terfezia boudieri ATCC MYA-4762</name>
    <dbReference type="NCBI Taxonomy" id="1051890"/>
    <lineage>
        <taxon>Eukaryota</taxon>
        <taxon>Fungi</taxon>
        <taxon>Dikarya</taxon>
        <taxon>Ascomycota</taxon>
        <taxon>Pezizomycotina</taxon>
        <taxon>Pezizomycetes</taxon>
        <taxon>Pezizales</taxon>
        <taxon>Pezizaceae</taxon>
        <taxon>Terfezia</taxon>
    </lineage>
</organism>
<dbReference type="STRING" id="1051890.A0A3N4LSS0"/>
<sequence>MAGLPQAPSSAPPSEDHPSPEAIAAAGEITILDAKGNKAPFNSLFEVKKNEDGTPEVAGDILTTVIFIRHFYCGVCQAYVMSLAQDIPHNTPNRKLLIIGCGNPALIPKYISDTSCPFPIYAEPTGKLYSILGMTKTLQQGKMPKYMEGHGMIGGTLKGIWHALSWGSPLSGGNISQVGGEFLFMNKDLRWCHRMKTTMDHVEVEDLKKVMGLSE</sequence>
<name>A0A3N4LSS0_9PEZI</name>
<dbReference type="InterPro" id="IPR032801">
    <property type="entry name" value="PXL2A/B/C"/>
</dbReference>
<evidence type="ECO:0000313" key="3">
    <source>
        <dbReference type="Proteomes" id="UP000267821"/>
    </source>
</evidence>
<evidence type="ECO:0000313" key="2">
    <source>
        <dbReference type="EMBL" id="RPB24282.1"/>
    </source>
</evidence>
<accession>A0A3N4LSS0</accession>
<dbReference type="OrthoDB" id="40334at2759"/>
<feature type="region of interest" description="Disordered" evidence="1">
    <location>
        <begin position="1"/>
        <end position="20"/>
    </location>
</feature>
<evidence type="ECO:0000256" key="1">
    <source>
        <dbReference type="SAM" id="MobiDB-lite"/>
    </source>
</evidence>
<proteinExistence type="predicted"/>